<evidence type="ECO:0000313" key="2">
    <source>
        <dbReference type="RefSeq" id="XP_073940355.1"/>
    </source>
</evidence>
<accession>A0AC58NFA7</accession>
<keyword evidence="1" id="KW-1185">Reference proteome</keyword>
<sequence length="282" mass="30763">MCLPFMVFPERTQGPMACKRLLYTSRYIIPRSSVNTVSFDEENYGNVCPSPTPSSELDEDPFTFTFGVEIKKRAKAAPKQAWISPFLEKQMANKPIRPCPVHHICLKAEGRHIRLRNQPLSNSKGASDPTERPFTAIGLCSKIQPLLAQQNAWPSSLEPKLEDRVAATATAGSLAHPDCQSRLPVACGNPLGRGAVAMAPEMLPKHPHLVGEGRPRADTSLSGNLAGAPLPLLAETSILFPHKRLIKVCSSAPPRPPRRFHTACSQALPRPVVNAALNAHLR</sequence>
<evidence type="ECO:0000313" key="1">
    <source>
        <dbReference type="Proteomes" id="UP001732720"/>
    </source>
</evidence>
<proteinExistence type="predicted"/>
<reference evidence="2" key="1">
    <citation type="submission" date="2025-08" db="UniProtKB">
        <authorList>
            <consortium name="RefSeq"/>
        </authorList>
    </citation>
    <scope>IDENTIFICATION</scope>
</reference>
<name>A0AC58NFA7_CASCN</name>
<dbReference type="RefSeq" id="XP_073940355.1">
    <property type="nucleotide sequence ID" value="XM_074084254.1"/>
</dbReference>
<gene>
    <name evidence="2" type="primary">C8H12orf42</name>
</gene>
<organism evidence="1 2">
    <name type="scientific">Castor canadensis</name>
    <name type="common">American beaver</name>
    <dbReference type="NCBI Taxonomy" id="51338"/>
    <lineage>
        <taxon>Eukaryota</taxon>
        <taxon>Metazoa</taxon>
        <taxon>Chordata</taxon>
        <taxon>Craniata</taxon>
        <taxon>Vertebrata</taxon>
        <taxon>Euteleostomi</taxon>
        <taxon>Mammalia</taxon>
        <taxon>Eutheria</taxon>
        <taxon>Euarchontoglires</taxon>
        <taxon>Glires</taxon>
        <taxon>Rodentia</taxon>
        <taxon>Castorimorpha</taxon>
        <taxon>Castoridae</taxon>
        <taxon>Castor</taxon>
    </lineage>
</organism>
<dbReference type="Proteomes" id="UP001732720">
    <property type="component" value="Chromosome 8"/>
</dbReference>
<protein>
    <submittedName>
        <fullName evidence="2">Uncharacterized protein C12orf42 homolog isoform X1</fullName>
    </submittedName>
</protein>